<dbReference type="InterPro" id="IPR010987">
    <property type="entry name" value="Glutathione-S-Trfase_C-like"/>
</dbReference>
<dbReference type="PROSITE" id="PS50404">
    <property type="entry name" value="GST_NTER"/>
    <property type="match status" value="1"/>
</dbReference>
<dbReference type="CDD" id="cd03185">
    <property type="entry name" value="GST_C_Tau"/>
    <property type="match status" value="1"/>
</dbReference>
<dbReference type="InterPro" id="IPR045073">
    <property type="entry name" value="Omega/Tau-like"/>
</dbReference>
<keyword evidence="1" id="KW-0216">Detoxification</keyword>
<gene>
    <name evidence="8" type="ORF">VNO77_39883</name>
</gene>
<dbReference type="InterPro" id="IPR004045">
    <property type="entry name" value="Glutathione_S-Trfase_N"/>
</dbReference>
<proteinExistence type="inferred from homology"/>
<dbReference type="PROSITE" id="PS50405">
    <property type="entry name" value="GST_CTER"/>
    <property type="match status" value="1"/>
</dbReference>
<feature type="domain" description="GST C-terminal" evidence="7">
    <location>
        <begin position="91"/>
        <end position="222"/>
    </location>
</feature>
<evidence type="ECO:0000256" key="4">
    <source>
        <dbReference type="ARBA" id="ARBA00047960"/>
    </source>
</evidence>
<protein>
    <recommendedName>
        <fullName evidence="5">Glutathione S-transferase</fullName>
        <ecNumber evidence="5">2.5.1.18</ecNumber>
    </recommendedName>
</protein>
<dbReference type="Proteomes" id="UP001367508">
    <property type="component" value="Unassembled WGS sequence"/>
</dbReference>
<evidence type="ECO:0000259" key="6">
    <source>
        <dbReference type="PROSITE" id="PS50404"/>
    </source>
</evidence>
<dbReference type="GO" id="GO:0004364">
    <property type="term" value="F:glutathione transferase activity"/>
    <property type="evidence" value="ECO:0007669"/>
    <property type="project" value="UniProtKB-UniRule"/>
</dbReference>
<keyword evidence="5" id="KW-0963">Cytoplasm</keyword>
<dbReference type="Pfam" id="PF02798">
    <property type="entry name" value="GST_N"/>
    <property type="match status" value="1"/>
</dbReference>
<dbReference type="PANTHER" id="PTHR11260">
    <property type="entry name" value="GLUTATHIONE S-TRANSFERASE, GST, SUPERFAMILY, GST DOMAIN CONTAINING"/>
    <property type="match status" value="1"/>
</dbReference>
<dbReference type="CDD" id="cd03058">
    <property type="entry name" value="GST_N_Tau"/>
    <property type="match status" value="1"/>
</dbReference>
<evidence type="ECO:0000256" key="3">
    <source>
        <dbReference type="ARBA" id="ARBA00025743"/>
    </source>
</evidence>
<dbReference type="GO" id="GO:0006749">
    <property type="term" value="P:glutathione metabolic process"/>
    <property type="evidence" value="ECO:0007669"/>
    <property type="project" value="InterPro"/>
</dbReference>
<comment type="catalytic activity">
    <reaction evidence="4 5">
        <text>RX + glutathione = an S-substituted glutathione + a halide anion + H(+)</text>
        <dbReference type="Rhea" id="RHEA:16437"/>
        <dbReference type="ChEBI" id="CHEBI:15378"/>
        <dbReference type="ChEBI" id="CHEBI:16042"/>
        <dbReference type="ChEBI" id="CHEBI:17792"/>
        <dbReference type="ChEBI" id="CHEBI:57925"/>
        <dbReference type="ChEBI" id="CHEBI:90779"/>
        <dbReference type="EC" id="2.5.1.18"/>
    </reaction>
</comment>
<dbReference type="SUPFAM" id="SSF52833">
    <property type="entry name" value="Thioredoxin-like"/>
    <property type="match status" value="1"/>
</dbReference>
<dbReference type="SUPFAM" id="SSF47616">
    <property type="entry name" value="GST C-terminal domain-like"/>
    <property type="match status" value="1"/>
</dbReference>
<dbReference type="InterPro" id="IPR040079">
    <property type="entry name" value="Glutathione_S-Trfase"/>
</dbReference>
<dbReference type="FunFam" id="1.20.1050.10:FF:000016">
    <property type="entry name" value="Glutathione S-transferase U9"/>
    <property type="match status" value="1"/>
</dbReference>
<organism evidence="8 9">
    <name type="scientific">Canavalia gladiata</name>
    <name type="common">Sword bean</name>
    <name type="synonym">Dolichos gladiatus</name>
    <dbReference type="NCBI Taxonomy" id="3824"/>
    <lineage>
        <taxon>Eukaryota</taxon>
        <taxon>Viridiplantae</taxon>
        <taxon>Streptophyta</taxon>
        <taxon>Embryophyta</taxon>
        <taxon>Tracheophyta</taxon>
        <taxon>Spermatophyta</taxon>
        <taxon>Magnoliopsida</taxon>
        <taxon>eudicotyledons</taxon>
        <taxon>Gunneridae</taxon>
        <taxon>Pentapetalae</taxon>
        <taxon>rosids</taxon>
        <taxon>fabids</taxon>
        <taxon>Fabales</taxon>
        <taxon>Fabaceae</taxon>
        <taxon>Papilionoideae</taxon>
        <taxon>50 kb inversion clade</taxon>
        <taxon>NPAAA clade</taxon>
        <taxon>indigoferoid/millettioid clade</taxon>
        <taxon>Phaseoleae</taxon>
        <taxon>Canavalia</taxon>
    </lineage>
</organism>
<evidence type="ECO:0000313" key="9">
    <source>
        <dbReference type="Proteomes" id="UP001367508"/>
    </source>
</evidence>
<dbReference type="EMBL" id="JAYMYQ010000010">
    <property type="protein sequence ID" value="KAK7307112.1"/>
    <property type="molecule type" value="Genomic_DNA"/>
</dbReference>
<comment type="similarity">
    <text evidence="3">Belongs to the GST superfamily. Tau family.</text>
</comment>
<accession>A0AAN9PR99</accession>
<evidence type="ECO:0000256" key="1">
    <source>
        <dbReference type="ARBA" id="ARBA00022575"/>
    </source>
</evidence>
<dbReference type="InterPro" id="IPR045074">
    <property type="entry name" value="GST_C_Tau"/>
</dbReference>
<evidence type="ECO:0000259" key="7">
    <source>
        <dbReference type="PROSITE" id="PS50405"/>
    </source>
</evidence>
<comment type="subcellular location">
    <subcellularLocation>
        <location evidence="5">Cytoplasm</location>
        <location evidence="5">Cytosol</location>
    </subcellularLocation>
</comment>
<dbReference type="InterPro" id="IPR036282">
    <property type="entry name" value="Glutathione-S-Trfase_C_sf"/>
</dbReference>
<name>A0AAN9PR99_CANGL</name>
<dbReference type="InterPro" id="IPR036249">
    <property type="entry name" value="Thioredoxin-like_sf"/>
</dbReference>
<reference evidence="8 9" key="1">
    <citation type="submission" date="2024-01" db="EMBL/GenBank/DDBJ databases">
        <title>The genomes of 5 underutilized Papilionoideae crops provide insights into root nodulation and disease resistanc.</title>
        <authorList>
            <person name="Jiang F."/>
        </authorList>
    </citation>
    <scope>NUCLEOTIDE SEQUENCE [LARGE SCALE GENOMIC DNA]</scope>
    <source>
        <strain evidence="8">LVBAO_FW01</strain>
        <tissue evidence="8">Leaves</tissue>
    </source>
</reference>
<feature type="domain" description="GST N-terminal" evidence="6">
    <location>
        <begin position="6"/>
        <end position="85"/>
    </location>
</feature>
<dbReference type="PANTHER" id="PTHR11260:SF622">
    <property type="entry name" value="GLUTATHIONE S-TRANSFERASE"/>
    <property type="match status" value="1"/>
</dbReference>
<dbReference type="GO" id="GO:0005829">
    <property type="term" value="C:cytosol"/>
    <property type="evidence" value="ECO:0007669"/>
    <property type="project" value="UniProtKB-SubCell"/>
</dbReference>
<dbReference type="SFLD" id="SFLDS00019">
    <property type="entry name" value="Glutathione_Transferase_(cytos"/>
    <property type="match status" value="1"/>
</dbReference>
<sequence length="229" mass="26347">MDEKASEVVLLGSWASSYCTRVALALKLKGIPYKYVEEDLRNKSELLIQHNPVHKKVPVLLHKGKSIPESLTILEYIDESWNYSPKLLPEDPYQRAKVRFWANYFDLKIMPCTNSILLSNGEERKKAIEDLNEMLRVLEKGVKEDLHEQFHFFNGETLGLLDIVVGTSCCNYKVFYEACNIEVIGPKMNPEIFMWVNAMKEHPLMKETLPPHDKLVAKIKGIMDPSPKV</sequence>
<evidence type="ECO:0000313" key="8">
    <source>
        <dbReference type="EMBL" id="KAK7307112.1"/>
    </source>
</evidence>
<comment type="function">
    <text evidence="5">Is involved in the conjugation of reduced glutathione to a wide number of exogenous and endogenous hydrophobic electrophiles.</text>
</comment>
<dbReference type="Gene3D" id="1.20.1050.10">
    <property type="match status" value="1"/>
</dbReference>
<dbReference type="FunFam" id="3.40.30.10:FF:000014">
    <property type="entry name" value="Tau class glutathione S-transferase"/>
    <property type="match status" value="1"/>
</dbReference>
<keyword evidence="2 5" id="KW-0808">Transferase</keyword>
<dbReference type="GO" id="GO:0009407">
    <property type="term" value="P:toxin catabolic process"/>
    <property type="evidence" value="ECO:0007669"/>
    <property type="project" value="UniProtKB-ARBA"/>
</dbReference>
<keyword evidence="9" id="KW-1185">Reference proteome</keyword>
<dbReference type="EC" id="2.5.1.18" evidence="5"/>
<dbReference type="AlphaFoldDB" id="A0AAN9PR99"/>
<evidence type="ECO:0000256" key="2">
    <source>
        <dbReference type="ARBA" id="ARBA00022679"/>
    </source>
</evidence>
<evidence type="ECO:0000256" key="5">
    <source>
        <dbReference type="RuleBase" id="RU369102"/>
    </source>
</evidence>
<comment type="caution">
    <text evidence="8">The sequence shown here is derived from an EMBL/GenBank/DDBJ whole genome shotgun (WGS) entry which is preliminary data.</text>
</comment>
<dbReference type="SFLD" id="SFLDG01152">
    <property type="entry name" value="Main.3:_Omega-_and_Tau-like"/>
    <property type="match status" value="1"/>
</dbReference>
<dbReference type="SFLD" id="SFLDG00358">
    <property type="entry name" value="Main_(cytGST)"/>
    <property type="match status" value="1"/>
</dbReference>
<dbReference type="Gene3D" id="3.40.30.10">
    <property type="entry name" value="Glutaredoxin"/>
    <property type="match status" value="1"/>
</dbReference>